<evidence type="ECO:0000313" key="5">
    <source>
        <dbReference type="EMBL" id="ART78866.1"/>
    </source>
</evidence>
<dbReference type="GO" id="GO:0005829">
    <property type="term" value="C:cytosol"/>
    <property type="evidence" value="ECO:0007669"/>
    <property type="project" value="TreeGrafter"/>
</dbReference>
<keyword evidence="2" id="KW-0238">DNA-binding</keyword>
<dbReference type="SUPFAM" id="SSF46785">
    <property type="entry name" value="Winged helix' DNA-binding domain"/>
    <property type="match status" value="1"/>
</dbReference>
<dbReference type="Proteomes" id="UP000243793">
    <property type="component" value="Chromosome"/>
</dbReference>
<accession>A0A1Y0CVB3</accession>
<dbReference type="InterPro" id="IPR014710">
    <property type="entry name" value="RmlC-like_jellyroll"/>
</dbReference>
<dbReference type="PANTHER" id="PTHR24567:SF74">
    <property type="entry name" value="HTH-TYPE TRANSCRIPTIONAL REGULATOR ARCR"/>
    <property type="match status" value="1"/>
</dbReference>
<dbReference type="KEGG" id="ocm:CBP12_00780"/>
<evidence type="ECO:0000256" key="2">
    <source>
        <dbReference type="ARBA" id="ARBA00023125"/>
    </source>
</evidence>
<dbReference type="InterPro" id="IPR036390">
    <property type="entry name" value="WH_DNA-bd_sf"/>
</dbReference>
<dbReference type="EMBL" id="CP021376">
    <property type="protein sequence ID" value="ART78866.1"/>
    <property type="molecule type" value="Genomic_DNA"/>
</dbReference>
<keyword evidence="1" id="KW-0805">Transcription regulation</keyword>
<proteinExistence type="predicted"/>
<dbReference type="InterPro" id="IPR012318">
    <property type="entry name" value="HTH_CRP"/>
</dbReference>
<dbReference type="PANTHER" id="PTHR24567">
    <property type="entry name" value="CRP FAMILY TRANSCRIPTIONAL REGULATORY PROTEIN"/>
    <property type="match status" value="1"/>
</dbReference>
<dbReference type="SUPFAM" id="SSF51206">
    <property type="entry name" value="cAMP-binding domain-like"/>
    <property type="match status" value="1"/>
</dbReference>
<dbReference type="GO" id="GO:0003700">
    <property type="term" value="F:DNA-binding transcription factor activity"/>
    <property type="evidence" value="ECO:0007669"/>
    <property type="project" value="TreeGrafter"/>
</dbReference>
<dbReference type="GO" id="GO:0003677">
    <property type="term" value="F:DNA binding"/>
    <property type="evidence" value="ECO:0007669"/>
    <property type="project" value="UniProtKB-KW"/>
</dbReference>
<protein>
    <recommendedName>
        <fullName evidence="4">HTH crp-type domain-containing protein</fullName>
    </recommendedName>
</protein>
<dbReference type="InterPro" id="IPR018490">
    <property type="entry name" value="cNMP-bd_dom_sf"/>
</dbReference>
<dbReference type="AlphaFoldDB" id="A0A1Y0CVB3"/>
<dbReference type="Gene3D" id="1.10.10.10">
    <property type="entry name" value="Winged helix-like DNA-binding domain superfamily/Winged helix DNA-binding domain"/>
    <property type="match status" value="1"/>
</dbReference>
<dbReference type="Gene3D" id="2.60.120.10">
    <property type="entry name" value="Jelly Rolls"/>
    <property type="match status" value="1"/>
</dbReference>
<sequence length="234" mass="26122">MDMPNLNSEPKLIANQLWGAMPHRVRQRLAPFLKRVPLTSGTELTEAGKKCCFVYFPTHGQVTIFYVMSPKYEVVIASVGKEGIVGACTLVEGPVFKLRSLVNVSGSAYRLPSSLLKTELVQNTQLQSVFLSYLHQRMLDASQMALCNRFHTIEQQLSRFLLSVSTAAPAQHIFLTQELIAKNLGVRREGVTLAASKLQRLGVICYHRGHIHILNREHLSQCACECDFDASLPI</sequence>
<organism evidence="5 6">
    <name type="scientific">Oceanisphaera avium</name>
    <dbReference type="NCBI Taxonomy" id="1903694"/>
    <lineage>
        <taxon>Bacteria</taxon>
        <taxon>Pseudomonadati</taxon>
        <taxon>Pseudomonadota</taxon>
        <taxon>Gammaproteobacteria</taxon>
        <taxon>Aeromonadales</taxon>
        <taxon>Aeromonadaceae</taxon>
        <taxon>Oceanisphaera</taxon>
    </lineage>
</organism>
<keyword evidence="3" id="KW-0804">Transcription</keyword>
<dbReference type="PROSITE" id="PS51063">
    <property type="entry name" value="HTH_CRP_2"/>
    <property type="match status" value="1"/>
</dbReference>
<keyword evidence="6" id="KW-1185">Reference proteome</keyword>
<reference evidence="6" key="1">
    <citation type="submission" date="2017-05" db="EMBL/GenBank/DDBJ databases">
        <authorList>
            <person name="Sung H."/>
        </authorList>
    </citation>
    <scope>NUCLEOTIDE SEQUENCE [LARGE SCALE GENOMIC DNA]</scope>
    <source>
        <strain evidence="6">AMac2203</strain>
    </source>
</reference>
<dbReference type="InterPro" id="IPR036388">
    <property type="entry name" value="WH-like_DNA-bd_sf"/>
</dbReference>
<evidence type="ECO:0000259" key="4">
    <source>
        <dbReference type="PROSITE" id="PS51063"/>
    </source>
</evidence>
<dbReference type="Pfam" id="PF13545">
    <property type="entry name" value="HTH_Crp_2"/>
    <property type="match status" value="1"/>
</dbReference>
<feature type="domain" description="HTH crp-type" evidence="4">
    <location>
        <begin position="151"/>
        <end position="217"/>
    </location>
</feature>
<evidence type="ECO:0000313" key="6">
    <source>
        <dbReference type="Proteomes" id="UP000243793"/>
    </source>
</evidence>
<evidence type="ECO:0000256" key="1">
    <source>
        <dbReference type="ARBA" id="ARBA00023015"/>
    </source>
</evidence>
<name>A0A1Y0CVB3_9GAMM</name>
<gene>
    <name evidence="5" type="ORF">CBP12_00780</name>
</gene>
<dbReference type="InterPro" id="IPR050397">
    <property type="entry name" value="Env_Response_Regulators"/>
</dbReference>
<evidence type="ECO:0000256" key="3">
    <source>
        <dbReference type="ARBA" id="ARBA00023163"/>
    </source>
</evidence>